<dbReference type="InterPro" id="IPR011009">
    <property type="entry name" value="Kinase-like_dom_sf"/>
</dbReference>
<dbReference type="Gene3D" id="1.10.510.10">
    <property type="entry name" value="Transferase(Phosphotransferase) domain 1"/>
    <property type="match status" value="1"/>
</dbReference>
<dbReference type="InterPro" id="IPR008271">
    <property type="entry name" value="Ser/Thr_kinase_AS"/>
</dbReference>
<evidence type="ECO:0000256" key="2">
    <source>
        <dbReference type="ARBA" id="ARBA00022741"/>
    </source>
</evidence>
<keyword evidence="1 7" id="KW-0808">Transferase</keyword>
<dbReference type="Pfam" id="PF00069">
    <property type="entry name" value="Pkinase"/>
    <property type="match status" value="1"/>
</dbReference>
<dbReference type="AlphaFoldDB" id="A0A4P6LTU1"/>
<proteinExistence type="predicted"/>
<evidence type="ECO:0000313" key="7">
    <source>
        <dbReference type="EMBL" id="QBE95744.1"/>
    </source>
</evidence>
<sequence>MLQIGSVVDGKYKILNKIGQGGMSIVYLAMNERANKQWAIKEVRKDGVQNFEVVKQGLIVETDLLKKLNHSNLPSIIDVIDGDGTFLIVMDYIEGRTLSSILKEYGAQAQEDVIEWAKQLCDVLGYLHSRKPPIIYRDMKPSNVMLKPDGKVMLIDFGTAREFKESSVADTTCLGTQGYAAPEQYGGHGQTDARTDIYCLGATLYHLLTGHNPSEPPYEMYPIRTWNPALSSGLEEIVLKCTQKNPEDRYQSCAELMYALEHYNELDIEFRKKQNKKWISFLVTASLTLVTGMGAVGFKTAENKVTASTYESYMREAEALETTDAQQCMEYYENAIRLNPSKGDAYEKLLDYFLWKHNDSSDFSQGQAAACEFTEDEEQEIRKMLGITGDTNRSNEEYLENDTKAYNKFAFELGKAYYYSYNGVGNKAASKKWLGIAAEAEPTDELNAKNIERAKNLYKIASYYDSLGVRNQAGDSMVSYSDYWLDLTRMVEEETGDSDNILNTLQLYKEMTSQIFSNANNFKEAGITKEQMLTQLENIEKWIDDLHINKGDANASFEEELKKAIIKNMELAKDNVKAAFNMGNIGLSEEGGASDGADTAANTTVS</sequence>
<keyword evidence="3 7" id="KW-0418">Kinase</keyword>
<dbReference type="EC" id="2.7.11.1" evidence="7"/>
<accession>A0A4P6LTU1</accession>
<evidence type="ECO:0000256" key="5">
    <source>
        <dbReference type="PROSITE-ProRule" id="PRU10141"/>
    </source>
</evidence>
<keyword evidence="2 5" id="KW-0547">Nucleotide-binding</keyword>
<keyword evidence="4 5" id="KW-0067">ATP-binding</keyword>
<feature type="binding site" evidence="5">
    <location>
        <position position="41"/>
    </location>
    <ligand>
        <name>ATP</name>
        <dbReference type="ChEBI" id="CHEBI:30616"/>
    </ligand>
</feature>
<reference evidence="7 8" key="1">
    <citation type="submission" date="2019-01" db="EMBL/GenBank/DDBJ databases">
        <title>PMF-metabolizing Aryl O-demethylase.</title>
        <authorList>
            <person name="Kim M."/>
        </authorList>
    </citation>
    <scope>NUCLEOTIDE SEQUENCE [LARGE SCALE GENOMIC DNA]</scope>
    <source>
        <strain evidence="7 8">PMF1</strain>
    </source>
</reference>
<evidence type="ECO:0000256" key="4">
    <source>
        <dbReference type="ARBA" id="ARBA00022840"/>
    </source>
</evidence>
<dbReference type="SMART" id="SM00220">
    <property type="entry name" value="S_TKc"/>
    <property type="match status" value="1"/>
</dbReference>
<dbReference type="Proteomes" id="UP000289794">
    <property type="component" value="Chromosome"/>
</dbReference>
<feature type="domain" description="Protein kinase" evidence="6">
    <location>
        <begin position="12"/>
        <end position="261"/>
    </location>
</feature>
<dbReference type="RefSeq" id="WP_130180184.1">
    <property type="nucleotide sequence ID" value="NZ_CP035945.1"/>
</dbReference>
<dbReference type="PANTHER" id="PTHR43289">
    <property type="entry name" value="MITOGEN-ACTIVATED PROTEIN KINASE KINASE KINASE 20-RELATED"/>
    <property type="match status" value="1"/>
</dbReference>
<dbReference type="CDD" id="cd14014">
    <property type="entry name" value="STKc_PknB_like"/>
    <property type="match status" value="1"/>
</dbReference>
<dbReference type="PROSITE" id="PS00108">
    <property type="entry name" value="PROTEIN_KINASE_ST"/>
    <property type="match status" value="1"/>
</dbReference>
<dbReference type="GO" id="GO:0004674">
    <property type="term" value="F:protein serine/threonine kinase activity"/>
    <property type="evidence" value="ECO:0007669"/>
    <property type="project" value="UniProtKB-EC"/>
</dbReference>
<dbReference type="SUPFAM" id="SSF56112">
    <property type="entry name" value="Protein kinase-like (PK-like)"/>
    <property type="match status" value="1"/>
</dbReference>
<evidence type="ECO:0000259" key="6">
    <source>
        <dbReference type="PROSITE" id="PS50011"/>
    </source>
</evidence>
<evidence type="ECO:0000313" key="8">
    <source>
        <dbReference type="Proteomes" id="UP000289794"/>
    </source>
</evidence>
<dbReference type="GO" id="GO:0005524">
    <property type="term" value="F:ATP binding"/>
    <property type="evidence" value="ECO:0007669"/>
    <property type="project" value="UniProtKB-UniRule"/>
</dbReference>
<dbReference type="EMBL" id="CP035945">
    <property type="protein sequence ID" value="QBE95744.1"/>
    <property type="molecule type" value="Genomic_DNA"/>
</dbReference>
<gene>
    <name evidence="7" type="primary">stkP_2</name>
    <name evidence="7" type="ORF">PMF13cell1_01268</name>
</gene>
<organism evidence="7 8">
    <name type="scientific">Blautia producta</name>
    <dbReference type="NCBI Taxonomy" id="33035"/>
    <lineage>
        <taxon>Bacteria</taxon>
        <taxon>Bacillati</taxon>
        <taxon>Bacillota</taxon>
        <taxon>Clostridia</taxon>
        <taxon>Lachnospirales</taxon>
        <taxon>Lachnospiraceae</taxon>
        <taxon>Blautia</taxon>
    </lineage>
</organism>
<dbReference type="PROSITE" id="PS50011">
    <property type="entry name" value="PROTEIN_KINASE_DOM"/>
    <property type="match status" value="1"/>
</dbReference>
<dbReference type="InterPro" id="IPR017441">
    <property type="entry name" value="Protein_kinase_ATP_BS"/>
</dbReference>
<evidence type="ECO:0000256" key="1">
    <source>
        <dbReference type="ARBA" id="ARBA00022679"/>
    </source>
</evidence>
<dbReference type="PANTHER" id="PTHR43289:SF34">
    <property type="entry name" value="SERINE_THREONINE-PROTEIN KINASE YBDM-RELATED"/>
    <property type="match status" value="1"/>
</dbReference>
<dbReference type="InterPro" id="IPR000719">
    <property type="entry name" value="Prot_kinase_dom"/>
</dbReference>
<dbReference type="KEGG" id="bpro:PMF13cell1_01268"/>
<protein>
    <submittedName>
        <fullName evidence="7">Serine/threonine-protein kinase StkP</fullName>
        <ecNumber evidence="7">2.7.11.1</ecNumber>
    </submittedName>
</protein>
<dbReference type="PROSITE" id="PS00107">
    <property type="entry name" value="PROTEIN_KINASE_ATP"/>
    <property type="match status" value="1"/>
</dbReference>
<dbReference type="Gene3D" id="3.30.200.20">
    <property type="entry name" value="Phosphorylase Kinase, domain 1"/>
    <property type="match status" value="1"/>
</dbReference>
<name>A0A4P6LTU1_9FIRM</name>
<evidence type="ECO:0000256" key="3">
    <source>
        <dbReference type="ARBA" id="ARBA00022777"/>
    </source>
</evidence>